<dbReference type="InterPro" id="IPR005829">
    <property type="entry name" value="Sugar_transporter_CS"/>
</dbReference>
<dbReference type="GO" id="GO:0046323">
    <property type="term" value="P:D-glucose import"/>
    <property type="evidence" value="ECO:0007669"/>
    <property type="project" value="TreeGrafter"/>
</dbReference>
<dbReference type="PANTHER" id="PTHR23503:SF54">
    <property type="entry name" value="MAJOR FACILITATOR SUPERFAMILY (MFS) PROFILE DOMAIN-CONTAINING PROTEIN"/>
    <property type="match status" value="1"/>
</dbReference>
<keyword evidence="18" id="KW-1185">Reference proteome</keyword>
<evidence type="ECO:0000256" key="5">
    <source>
        <dbReference type="ARBA" id="ARBA00015973"/>
    </source>
</evidence>
<dbReference type="PROSITE" id="PS50850">
    <property type="entry name" value="MFS"/>
    <property type="match status" value="1"/>
</dbReference>
<dbReference type="GO" id="GO:1990539">
    <property type="term" value="P:fructose import across plasma membrane"/>
    <property type="evidence" value="ECO:0007669"/>
    <property type="project" value="UniProtKB-ARBA"/>
</dbReference>
<dbReference type="GO" id="GO:0042383">
    <property type="term" value="C:sarcolemma"/>
    <property type="evidence" value="ECO:0007669"/>
    <property type="project" value="UniProtKB-SubCell"/>
</dbReference>
<feature type="transmembrane region" description="Helical" evidence="15">
    <location>
        <begin position="102"/>
        <end position="123"/>
    </location>
</feature>
<evidence type="ECO:0000256" key="14">
    <source>
        <dbReference type="RuleBase" id="RU003346"/>
    </source>
</evidence>
<feature type="transmembrane region" description="Helical" evidence="15">
    <location>
        <begin position="225"/>
        <end position="246"/>
    </location>
</feature>
<dbReference type="InterPro" id="IPR020846">
    <property type="entry name" value="MFS_dom"/>
</dbReference>
<evidence type="ECO:0000256" key="1">
    <source>
        <dbReference type="ARBA" id="ARBA00000590"/>
    </source>
</evidence>
<feature type="transmembrane region" description="Helical" evidence="15">
    <location>
        <begin position="381"/>
        <end position="398"/>
    </location>
</feature>
<evidence type="ECO:0000256" key="9">
    <source>
        <dbReference type="ARBA" id="ARBA00022692"/>
    </source>
</evidence>
<evidence type="ECO:0000259" key="16">
    <source>
        <dbReference type="PROSITE" id="PS50850"/>
    </source>
</evidence>
<dbReference type="SUPFAM" id="SSF103473">
    <property type="entry name" value="MFS general substrate transporter"/>
    <property type="match status" value="1"/>
</dbReference>
<feature type="transmembrane region" description="Helical" evidence="15">
    <location>
        <begin position="443"/>
        <end position="466"/>
    </location>
</feature>
<dbReference type="InterPro" id="IPR003663">
    <property type="entry name" value="Sugar/inositol_transpt"/>
</dbReference>
<keyword evidence="7" id="KW-1003">Cell membrane</keyword>
<keyword evidence="9 15" id="KW-0812">Transmembrane</keyword>
<keyword evidence="6 14" id="KW-0813">Transport</keyword>
<evidence type="ECO:0000256" key="15">
    <source>
        <dbReference type="SAM" id="Phobius"/>
    </source>
</evidence>
<evidence type="ECO:0000256" key="10">
    <source>
        <dbReference type="ARBA" id="ARBA00022989"/>
    </source>
</evidence>
<dbReference type="Gene3D" id="1.20.1250.20">
    <property type="entry name" value="MFS general substrate transporter like domains"/>
    <property type="match status" value="1"/>
</dbReference>
<feature type="transmembrane region" description="Helical" evidence="15">
    <location>
        <begin position="49"/>
        <end position="72"/>
    </location>
</feature>
<evidence type="ECO:0000256" key="6">
    <source>
        <dbReference type="ARBA" id="ARBA00022448"/>
    </source>
</evidence>
<sequence length="540" mass="60387">MNEGNLHQFKPRITKRIDALIISRRALSCVMAVNPVILLIHLHQLDCPVVIAAIFIAGIGGTFQYGFCISVMTSPSPFIQELVNQTCLQRYGLSLQQWQLSLIWSFTVSIFCIGGLLGSLVAGPLISKFGRKKCLLLNNFVAIIGAVLMLLSKTAMSFEMIMVGRFLYGINGGVSLAAHTLYLVECTPKRLRGMVGVTIATFISLGKFSGQLLGISELLGTEERWPWLLGFNGFTALLQLLTLPFLPESPSFLLLDRGDRQACEKALKRLWGDKDYSREVEEMLQEKAALQSVRSHSVMELIQNQTVRWQLLTILVTFTTLQLCGINAVYFYSFDVFRAAGIQEQQLRYAALGTGLCELFTSIACFMIIETTGKKVLLFRGYMGMSATLVLLTITLYLQSLISWMPYCSMVLIFFFITFFASGPAGVTAPLPGEMLTQSFKSAGYTIACTVNWTGLFVLGMLFPVLVENLDYFCFLIFLFFCATCGLYVWFNVPETKHLTALEIAAEFQRMHCKSGKSQREQCTEQTETPNSMELYETKL</sequence>
<dbReference type="InterPro" id="IPR036259">
    <property type="entry name" value="MFS_trans_sf"/>
</dbReference>
<dbReference type="FunFam" id="1.20.1250.20:FF:001511">
    <property type="entry name" value="Solute carrier family 2, facilitated glucose transporter member 5"/>
    <property type="match status" value="1"/>
</dbReference>
<evidence type="ECO:0000313" key="18">
    <source>
        <dbReference type="Proteomes" id="UP001314229"/>
    </source>
</evidence>
<organism evidence="17 18">
    <name type="scientific">Scomber scombrus</name>
    <name type="common">Atlantic mackerel</name>
    <name type="synonym">Scomber vernalis</name>
    <dbReference type="NCBI Taxonomy" id="13677"/>
    <lineage>
        <taxon>Eukaryota</taxon>
        <taxon>Metazoa</taxon>
        <taxon>Chordata</taxon>
        <taxon>Craniata</taxon>
        <taxon>Vertebrata</taxon>
        <taxon>Euteleostomi</taxon>
        <taxon>Actinopterygii</taxon>
        <taxon>Neopterygii</taxon>
        <taxon>Teleostei</taxon>
        <taxon>Neoteleostei</taxon>
        <taxon>Acanthomorphata</taxon>
        <taxon>Pelagiaria</taxon>
        <taxon>Scombriformes</taxon>
        <taxon>Scombridae</taxon>
        <taxon>Scomber</taxon>
    </lineage>
</organism>
<comment type="similarity">
    <text evidence="4">Belongs to the major facilitator superfamily. Sugar transporter (TC 2.A.1.1) family. Glucose transporter subfamily.</text>
</comment>
<evidence type="ECO:0000256" key="12">
    <source>
        <dbReference type="ARBA" id="ARBA00029961"/>
    </source>
</evidence>
<dbReference type="AlphaFoldDB" id="A0AAV1NKQ5"/>
<comment type="caution">
    <text evidence="17">The sequence shown here is derived from an EMBL/GenBank/DDBJ whole genome shotgun (WGS) entry which is preliminary data.</text>
</comment>
<dbReference type="NCBIfam" id="TIGR00879">
    <property type="entry name" value="SP"/>
    <property type="match status" value="1"/>
</dbReference>
<dbReference type="PANTHER" id="PTHR23503">
    <property type="entry name" value="SOLUTE CARRIER FAMILY 2"/>
    <property type="match status" value="1"/>
</dbReference>
<dbReference type="GO" id="GO:0055056">
    <property type="term" value="F:D-glucose transmembrane transporter activity"/>
    <property type="evidence" value="ECO:0007669"/>
    <property type="project" value="TreeGrafter"/>
</dbReference>
<evidence type="ECO:0000313" key="17">
    <source>
        <dbReference type="EMBL" id="CAK6959384.1"/>
    </source>
</evidence>
<dbReference type="GO" id="GO:0070837">
    <property type="term" value="P:dehydroascorbic acid transport"/>
    <property type="evidence" value="ECO:0007669"/>
    <property type="project" value="TreeGrafter"/>
</dbReference>
<feature type="domain" description="Major facilitator superfamily (MFS) profile" evidence="16">
    <location>
        <begin position="54"/>
        <end position="497"/>
    </location>
</feature>
<evidence type="ECO:0000256" key="7">
    <source>
        <dbReference type="ARBA" id="ARBA00022475"/>
    </source>
</evidence>
<evidence type="ECO:0000256" key="13">
    <source>
        <dbReference type="ARBA" id="ARBA00031099"/>
    </source>
</evidence>
<feature type="transmembrane region" description="Helical" evidence="15">
    <location>
        <begin position="309"/>
        <end position="330"/>
    </location>
</feature>
<keyword evidence="8" id="KW-0762">Sugar transport</keyword>
<evidence type="ECO:0000256" key="8">
    <source>
        <dbReference type="ARBA" id="ARBA00022597"/>
    </source>
</evidence>
<feature type="transmembrane region" description="Helical" evidence="15">
    <location>
        <begin position="472"/>
        <end position="491"/>
    </location>
</feature>
<name>A0AAV1NKQ5_SCOSC</name>
<gene>
    <name evidence="17" type="ORF">FSCOSCO3_A030965</name>
</gene>
<feature type="transmembrane region" description="Helical" evidence="15">
    <location>
        <begin position="166"/>
        <end position="184"/>
    </location>
</feature>
<comment type="subcellular location">
    <subcellularLocation>
        <location evidence="2">Cell membrane</location>
        <location evidence="2">Sarcolemma</location>
    </subcellularLocation>
    <subcellularLocation>
        <location evidence="3">Cell membrane</location>
        <topology evidence="3">Multi-pass membrane protein</topology>
    </subcellularLocation>
</comment>
<evidence type="ECO:0000256" key="4">
    <source>
        <dbReference type="ARBA" id="ARBA00007004"/>
    </source>
</evidence>
<dbReference type="Proteomes" id="UP001314229">
    <property type="component" value="Unassembled WGS sequence"/>
</dbReference>
<evidence type="ECO:0000256" key="11">
    <source>
        <dbReference type="ARBA" id="ARBA00023136"/>
    </source>
</evidence>
<proteinExistence type="inferred from homology"/>
<protein>
    <recommendedName>
        <fullName evidence="5">Solute carrier family 2, facilitated glucose transporter member 5</fullName>
    </recommendedName>
    <alternativeName>
        <fullName evidence="13">Fructose transporter</fullName>
    </alternativeName>
    <alternativeName>
        <fullName evidence="12">Glucose transporter type 5, small intestine</fullName>
    </alternativeName>
</protein>
<feature type="transmembrane region" description="Helical" evidence="15">
    <location>
        <begin position="404"/>
        <end position="431"/>
    </location>
</feature>
<dbReference type="InterPro" id="IPR005828">
    <property type="entry name" value="MFS_sugar_transport-like"/>
</dbReference>
<accession>A0AAV1NKQ5</accession>
<dbReference type="GO" id="GO:0005353">
    <property type="term" value="F:fructose transmembrane transporter activity"/>
    <property type="evidence" value="ECO:0007669"/>
    <property type="project" value="UniProtKB-ARBA"/>
</dbReference>
<feature type="transmembrane region" description="Helical" evidence="15">
    <location>
        <begin position="20"/>
        <end position="42"/>
    </location>
</feature>
<evidence type="ECO:0000256" key="3">
    <source>
        <dbReference type="ARBA" id="ARBA00004651"/>
    </source>
</evidence>
<evidence type="ECO:0000256" key="2">
    <source>
        <dbReference type="ARBA" id="ARBA00004135"/>
    </source>
</evidence>
<feature type="transmembrane region" description="Helical" evidence="15">
    <location>
        <begin position="135"/>
        <end position="154"/>
    </location>
</feature>
<comment type="catalytic activity">
    <reaction evidence="1">
        <text>D-fructose(out) = D-fructose(in)</text>
        <dbReference type="Rhea" id="RHEA:60372"/>
        <dbReference type="ChEBI" id="CHEBI:37721"/>
    </reaction>
</comment>
<keyword evidence="11 15" id="KW-0472">Membrane</keyword>
<feature type="transmembrane region" description="Helical" evidence="15">
    <location>
        <begin position="350"/>
        <end position="369"/>
    </location>
</feature>
<keyword evidence="10 15" id="KW-1133">Transmembrane helix</keyword>
<dbReference type="Pfam" id="PF00083">
    <property type="entry name" value="Sugar_tr"/>
    <property type="match status" value="1"/>
</dbReference>
<reference evidence="17 18" key="1">
    <citation type="submission" date="2024-01" db="EMBL/GenBank/DDBJ databases">
        <authorList>
            <person name="Alioto T."/>
            <person name="Alioto T."/>
            <person name="Gomez Garrido J."/>
        </authorList>
    </citation>
    <scope>NUCLEOTIDE SEQUENCE [LARGE SCALE GENOMIC DNA]</scope>
</reference>
<feature type="transmembrane region" description="Helical" evidence="15">
    <location>
        <begin position="191"/>
        <end position="213"/>
    </location>
</feature>
<dbReference type="EMBL" id="CAWUFR010000039">
    <property type="protein sequence ID" value="CAK6959384.1"/>
    <property type="molecule type" value="Genomic_DNA"/>
</dbReference>
<dbReference type="InterPro" id="IPR045263">
    <property type="entry name" value="GLUT"/>
</dbReference>
<dbReference type="PROSITE" id="PS00217">
    <property type="entry name" value="SUGAR_TRANSPORT_2"/>
    <property type="match status" value="1"/>
</dbReference>